<dbReference type="SUPFAM" id="SSF53335">
    <property type="entry name" value="S-adenosyl-L-methionine-dependent methyltransferases"/>
    <property type="match status" value="1"/>
</dbReference>
<proteinExistence type="predicted"/>
<dbReference type="InterPro" id="IPR029063">
    <property type="entry name" value="SAM-dependent_MTases_sf"/>
</dbReference>
<dbReference type="InterPro" id="IPR013216">
    <property type="entry name" value="Methyltransf_11"/>
</dbReference>
<dbReference type="Pfam" id="PF08241">
    <property type="entry name" value="Methyltransf_11"/>
    <property type="match status" value="1"/>
</dbReference>
<evidence type="ECO:0000313" key="3">
    <source>
        <dbReference type="EMBL" id="BBO85435.1"/>
    </source>
</evidence>
<keyword evidence="1" id="KW-0472">Membrane</keyword>
<dbReference type="PANTHER" id="PTHR43591:SF24">
    <property type="entry name" value="2-METHOXY-6-POLYPRENYL-1,4-BENZOQUINOL METHYLASE, MITOCHONDRIAL"/>
    <property type="match status" value="1"/>
</dbReference>
<protein>
    <recommendedName>
        <fullName evidence="2">Methyltransferase type 11 domain-containing protein</fullName>
    </recommendedName>
</protein>
<name>A0A5K7ZYT4_9BACT</name>
<sequence>MEKLNLRSDDSYLEVACGGGVLLEMALRTVSRAAAIDHSADMVELAMERNKAAVDKGIAEIVEGNAESLPWPDKRFSCAACANAFFFIEHPQLVLSEISRVLGPKGRLVINTLPGKLSLAGMVFKRPYNLKAYSDEQMQLMFYAAGFRVAVVNMVSGMQVWVAQKP</sequence>
<keyword evidence="1" id="KW-0812">Transmembrane</keyword>
<evidence type="ECO:0000259" key="2">
    <source>
        <dbReference type="Pfam" id="PF08241"/>
    </source>
</evidence>
<evidence type="ECO:0000313" key="4">
    <source>
        <dbReference type="Proteomes" id="UP000425960"/>
    </source>
</evidence>
<dbReference type="PANTHER" id="PTHR43591">
    <property type="entry name" value="METHYLTRANSFERASE"/>
    <property type="match status" value="1"/>
</dbReference>
<dbReference type="KEGG" id="dov:DSCO28_60010"/>
<dbReference type="Proteomes" id="UP000425960">
    <property type="component" value="Chromosome"/>
</dbReference>
<dbReference type="CDD" id="cd02440">
    <property type="entry name" value="AdoMet_MTases"/>
    <property type="match status" value="1"/>
</dbReference>
<accession>A0A5K7ZYT4</accession>
<dbReference type="AlphaFoldDB" id="A0A5K7ZYT4"/>
<feature type="domain" description="Methyltransferase type 11" evidence="2">
    <location>
        <begin position="13"/>
        <end position="110"/>
    </location>
</feature>
<organism evidence="3 4">
    <name type="scientific">Desulfosarcina ovata subsp. sediminis</name>
    <dbReference type="NCBI Taxonomy" id="885957"/>
    <lineage>
        <taxon>Bacteria</taxon>
        <taxon>Pseudomonadati</taxon>
        <taxon>Thermodesulfobacteriota</taxon>
        <taxon>Desulfobacteria</taxon>
        <taxon>Desulfobacterales</taxon>
        <taxon>Desulfosarcinaceae</taxon>
        <taxon>Desulfosarcina</taxon>
    </lineage>
</organism>
<reference evidence="3 4" key="1">
    <citation type="submission" date="2019-11" db="EMBL/GenBank/DDBJ databases">
        <title>Comparative genomics of hydrocarbon-degrading Desulfosarcina strains.</title>
        <authorList>
            <person name="Watanabe M."/>
            <person name="Kojima H."/>
            <person name="Fukui M."/>
        </authorList>
    </citation>
    <scope>NUCLEOTIDE SEQUENCE [LARGE SCALE GENOMIC DNA]</scope>
    <source>
        <strain evidence="3 4">28bB2T</strain>
    </source>
</reference>
<dbReference type="EMBL" id="AP021876">
    <property type="protein sequence ID" value="BBO85435.1"/>
    <property type="molecule type" value="Genomic_DNA"/>
</dbReference>
<feature type="transmembrane region" description="Helical" evidence="1">
    <location>
        <begin position="140"/>
        <end position="162"/>
    </location>
</feature>
<dbReference type="Gene3D" id="3.40.50.150">
    <property type="entry name" value="Vaccinia Virus protein VP39"/>
    <property type="match status" value="1"/>
</dbReference>
<gene>
    <name evidence="3" type="ORF">DSCO28_60010</name>
</gene>
<evidence type="ECO:0000256" key="1">
    <source>
        <dbReference type="SAM" id="Phobius"/>
    </source>
</evidence>
<dbReference type="GO" id="GO:0008757">
    <property type="term" value="F:S-adenosylmethionine-dependent methyltransferase activity"/>
    <property type="evidence" value="ECO:0007669"/>
    <property type="project" value="InterPro"/>
</dbReference>
<keyword evidence="1" id="KW-1133">Transmembrane helix</keyword>